<accession>A0A8S5MJG9</accession>
<name>A0A8S5MJG9_9CAUD</name>
<reference evidence="1" key="1">
    <citation type="journal article" date="2021" name="Proc. Natl. Acad. Sci. U.S.A.">
        <title>A Catalog of Tens of Thousands of Viruses from Human Metagenomes Reveals Hidden Associations with Chronic Diseases.</title>
        <authorList>
            <person name="Tisza M.J."/>
            <person name="Buck C.B."/>
        </authorList>
    </citation>
    <scope>NUCLEOTIDE SEQUENCE</scope>
    <source>
        <strain evidence="1">CtcfK29</strain>
    </source>
</reference>
<proteinExistence type="predicted"/>
<evidence type="ECO:0000313" key="1">
    <source>
        <dbReference type="EMBL" id="DAD82352.1"/>
    </source>
</evidence>
<sequence>MEYKEFEKTLHDRTLPREVKVTNSWGVYDSYKAIRKHQWYDIGRPLKEHEFYSIIRGVNNLLAEDIANGKEVTFPSRMGALELRKIQSGVSIVDGKLKNTYPIDWLRTTRLWFEDLEARNNKTLLRNETKYIYHVKYNKFCANYTNQCFYEFKLNRFIKLALKENINKGKIDTLW</sequence>
<protein>
    <submittedName>
        <fullName evidence="1">Uncharacterized protein</fullName>
    </submittedName>
</protein>
<dbReference type="EMBL" id="BK014916">
    <property type="protein sequence ID" value="DAD82352.1"/>
    <property type="molecule type" value="Genomic_DNA"/>
</dbReference>
<organism evidence="1">
    <name type="scientific">CrAss-like virus sp. ctcfK29</name>
    <dbReference type="NCBI Taxonomy" id="2826827"/>
    <lineage>
        <taxon>Viruses</taxon>
        <taxon>Duplodnaviria</taxon>
        <taxon>Heunggongvirae</taxon>
        <taxon>Uroviricota</taxon>
        <taxon>Caudoviricetes</taxon>
        <taxon>Crassvirales</taxon>
    </lineage>
</organism>